<keyword evidence="1" id="KW-0812">Transmembrane</keyword>
<evidence type="ECO:0000313" key="3">
    <source>
        <dbReference type="Proteomes" id="UP000005950"/>
    </source>
</evidence>
<dbReference type="AlphaFoldDB" id="B9Y8X9"/>
<dbReference type="STRING" id="545696.HOLDEFILI_02279"/>
<gene>
    <name evidence="2" type="ORF">HOLDEFILI_02279</name>
</gene>
<protein>
    <submittedName>
        <fullName evidence="2">Uncharacterized protein</fullName>
    </submittedName>
</protein>
<dbReference type="EMBL" id="ACCF01000133">
    <property type="protein sequence ID" value="EEF67571.1"/>
    <property type="molecule type" value="Genomic_DNA"/>
</dbReference>
<keyword evidence="1" id="KW-1133">Transmembrane helix</keyword>
<dbReference type="HOGENOM" id="CLU_3271212_0_0_9"/>
<dbReference type="Proteomes" id="UP000005950">
    <property type="component" value="Unassembled WGS sequence"/>
</dbReference>
<keyword evidence="1" id="KW-0472">Membrane</keyword>
<reference evidence="2 3" key="1">
    <citation type="submission" date="2008-12" db="EMBL/GenBank/DDBJ databases">
        <authorList>
            <person name="Fulton L."/>
            <person name="Clifton S."/>
            <person name="Fulton B."/>
            <person name="Xu J."/>
            <person name="Minx P."/>
            <person name="Pepin K.H."/>
            <person name="Johnson M."/>
            <person name="Bhonagiri V."/>
            <person name="Nash W.E."/>
            <person name="Mardis E.R."/>
            <person name="Wilson R.K."/>
        </authorList>
    </citation>
    <scope>NUCLEOTIDE SEQUENCE [LARGE SCALE GENOMIC DNA]</scope>
    <source>
        <strain evidence="2 3">DSM 12042</strain>
    </source>
</reference>
<feature type="transmembrane region" description="Helical" evidence="1">
    <location>
        <begin position="12"/>
        <end position="36"/>
    </location>
</feature>
<name>B9Y8X9_9FIRM</name>
<evidence type="ECO:0000313" key="2">
    <source>
        <dbReference type="EMBL" id="EEF67571.1"/>
    </source>
</evidence>
<proteinExistence type="predicted"/>
<reference evidence="2 3" key="2">
    <citation type="submission" date="2009-02" db="EMBL/GenBank/DDBJ databases">
        <title>Draft genome sequence of Holdemania filiformis DSM 12042.</title>
        <authorList>
            <person name="Sudarsanam P."/>
            <person name="Ley R."/>
            <person name="Guruge J."/>
            <person name="Turnbaugh P.J."/>
            <person name="Mahowald M."/>
            <person name="Liep D."/>
            <person name="Gordon J."/>
        </authorList>
    </citation>
    <scope>NUCLEOTIDE SEQUENCE [LARGE SCALE GENOMIC DNA]</scope>
    <source>
        <strain evidence="2 3">DSM 12042</strain>
    </source>
</reference>
<comment type="caution">
    <text evidence="2">The sequence shown here is derived from an EMBL/GenBank/DDBJ whole genome shotgun (WGS) entry which is preliminary data.</text>
</comment>
<organism evidence="2 3">
    <name type="scientific">Holdemania filiformis DSM 12042</name>
    <dbReference type="NCBI Taxonomy" id="545696"/>
    <lineage>
        <taxon>Bacteria</taxon>
        <taxon>Bacillati</taxon>
        <taxon>Bacillota</taxon>
        <taxon>Erysipelotrichia</taxon>
        <taxon>Erysipelotrichales</taxon>
        <taxon>Erysipelotrichaceae</taxon>
        <taxon>Holdemania</taxon>
    </lineage>
</organism>
<evidence type="ECO:0000256" key="1">
    <source>
        <dbReference type="SAM" id="Phobius"/>
    </source>
</evidence>
<sequence length="41" mass="4733">MNSAILRRHAEILNFSFPILSLLFSIFTPDFLPFALYTEDA</sequence>
<accession>B9Y8X9</accession>